<protein>
    <recommendedName>
        <fullName evidence="3">Acetoin utilization protein AcuC</fullName>
    </recommendedName>
</protein>
<name>A0A1Y5SS11_9RHOB</name>
<dbReference type="EMBL" id="FWFZ01000008">
    <property type="protein sequence ID" value="SLN46662.1"/>
    <property type="molecule type" value="Genomic_DNA"/>
</dbReference>
<dbReference type="InterPro" id="IPR023696">
    <property type="entry name" value="Ureohydrolase_dom_sf"/>
</dbReference>
<keyword evidence="7" id="KW-1185">Reference proteome</keyword>
<dbReference type="PRINTS" id="PR01272">
    <property type="entry name" value="ACUCPROTEIN"/>
</dbReference>
<dbReference type="GO" id="GO:0040029">
    <property type="term" value="P:epigenetic regulation of gene expression"/>
    <property type="evidence" value="ECO:0007669"/>
    <property type="project" value="TreeGrafter"/>
</dbReference>
<dbReference type="SUPFAM" id="SSF52768">
    <property type="entry name" value="Arginase/deacetylase"/>
    <property type="match status" value="1"/>
</dbReference>
<comment type="similarity">
    <text evidence="2">Belongs to the histone deacetylase family.</text>
</comment>
<dbReference type="Gene3D" id="3.40.800.20">
    <property type="entry name" value="Histone deacetylase domain"/>
    <property type="match status" value="1"/>
</dbReference>
<dbReference type="InterPro" id="IPR000286">
    <property type="entry name" value="HDACs"/>
</dbReference>
<feature type="domain" description="Histone deacetylase" evidence="5">
    <location>
        <begin position="25"/>
        <end position="309"/>
    </location>
</feature>
<evidence type="ECO:0000256" key="3">
    <source>
        <dbReference type="ARBA" id="ARBA00020218"/>
    </source>
</evidence>
<dbReference type="GO" id="GO:0004407">
    <property type="term" value="F:histone deacetylase activity"/>
    <property type="evidence" value="ECO:0007669"/>
    <property type="project" value="TreeGrafter"/>
</dbReference>
<accession>A0A1Y5SS11</accession>
<dbReference type="GO" id="GO:0045150">
    <property type="term" value="P:acetoin catabolic process"/>
    <property type="evidence" value="ECO:0007669"/>
    <property type="project" value="UniProtKB-UniPathway"/>
</dbReference>
<dbReference type="PANTHER" id="PTHR10625">
    <property type="entry name" value="HISTONE DEACETYLASE HDAC1-RELATED"/>
    <property type="match status" value="1"/>
</dbReference>
<reference evidence="6 7" key="1">
    <citation type="submission" date="2017-03" db="EMBL/GenBank/DDBJ databases">
        <authorList>
            <person name="Afonso C.L."/>
            <person name="Miller P.J."/>
            <person name="Scott M.A."/>
            <person name="Spackman E."/>
            <person name="Goraichik I."/>
            <person name="Dimitrov K.M."/>
            <person name="Suarez D.L."/>
            <person name="Swayne D.E."/>
        </authorList>
    </citation>
    <scope>NUCLEOTIDE SEQUENCE [LARGE SCALE GENOMIC DNA]</scope>
    <source>
        <strain evidence="6 7">CECT 7023</strain>
    </source>
</reference>
<dbReference type="Proteomes" id="UP000193900">
    <property type="component" value="Unassembled WGS sequence"/>
</dbReference>
<dbReference type="InterPro" id="IPR003085">
    <property type="entry name" value="AcuC"/>
</dbReference>
<keyword evidence="4" id="KW-0006">Acetoin catabolism</keyword>
<gene>
    <name evidence="6" type="primary">acuC</name>
    <name evidence="6" type="ORF">ROA7023_01934</name>
</gene>
<dbReference type="InterPro" id="IPR037138">
    <property type="entry name" value="His_deacetylse_dom_sf"/>
</dbReference>
<sequence>MPIDLIGPRFIGSEIYRHSSYGDWHPLRIPRVSTVTDLARALGWLPPARFLQSPRVKPPALWAFHRPDYVAALQEAERRQFVTDAVRATYALGTPSNPVYPEMYRRPATAVGGSILAGELLREGGVIYNPAGGTHHGMPDRANGFCYLNDPVFAILSLRRNGAGRVAYVDIDAHHADGVEAAFADDPDVCLISTHEEGRWPRTGALTDRGLGQVWNLPVPRGLHDDEMALIREEVILPVVAAFRPDAIVLQCGADAVLEDPQSRLALSNNAHWAVVAGLRGLAPRFVVLGGGGYNPWSVGRLWAGVWGTLLGEELPDRLPPAGEAVLRTLRWQGQRREVFPQDHWVETLRDAPRTGPLGGDLRARVDGLIRRQAAWV</sequence>
<evidence type="ECO:0000259" key="5">
    <source>
        <dbReference type="Pfam" id="PF00850"/>
    </source>
</evidence>
<dbReference type="InterPro" id="IPR023801">
    <property type="entry name" value="His_deacetylse_dom"/>
</dbReference>
<evidence type="ECO:0000256" key="2">
    <source>
        <dbReference type="ARBA" id="ARBA00005947"/>
    </source>
</evidence>
<dbReference type="RefSeq" id="WP_234992115.1">
    <property type="nucleotide sequence ID" value="NZ_FWFZ01000008.1"/>
</dbReference>
<dbReference type="PRINTS" id="PR01270">
    <property type="entry name" value="HDASUPER"/>
</dbReference>
<evidence type="ECO:0000313" key="7">
    <source>
        <dbReference type="Proteomes" id="UP000193900"/>
    </source>
</evidence>
<comment type="pathway">
    <text evidence="1">Ketone degradation; acetoin degradation.</text>
</comment>
<evidence type="ECO:0000313" key="6">
    <source>
        <dbReference type="EMBL" id="SLN46662.1"/>
    </source>
</evidence>
<organism evidence="6 7">
    <name type="scientific">Roseisalinus antarcticus</name>
    <dbReference type="NCBI Taxonomy" id="254357"/>
    <lineage>
        <taxon>Bacteria</taxon>
        <taxon>Pseudomonadati</taxon>
        <taxon>Pseudomonadota</taxon>
        <taxon>Alphaproteobacteria</taxon>
        <taxon>Rhodobacterales</taxon>
        <taxon>Roseobacteraceae</taxon>
        <taxon>Roseisalinus</taxon>
    </lineage>
</organism>
<dbReference type="AlphaFoldDB" id="A0A1Y5SS11"/>
<dbReference type="Pfam" id="PF00850">
    <property type="entry name" value="Hist_deacetyl"/>
    <property type="match status" value="1"/>
</dbReference>
<dbReference type="CDD" id="cd09994">
    <property type="entry name" value="HDAC_AcuC_like"/>
    <property type="match status" value="1"/>
</dbReference>
<proteinExistence type="inferred from homology"/>
<dbReference type="PANTHER" id="PTHR10625:SF10">
    <property type="entry name" value="HISTONE DEACETYLASE HDAC1"/>
    <property type="match status" value="1"/>
</dbReference>
<evidence type="ECO:0000256" key="1">
    <source>
        <dbReference type="ARBA" id="ARBA00005101"/>
    </source>
</evidence>
<evidence type="ECO:0000256" key="4">
    <source>
        <dbReference type="ARBA" id="ARBA00022627"/>
    </source>
</evidence>
<dbReference type="UniPathway" id="UPA00040"/>